<sequence length="141" mass="13933">MLLRIQENALTDLAGFIQTRSSLSMAFASSDGGGGGVGGGGVGGGGVGGGGVGGGGVGGGGVKWGGVVREQQAGEIQDAVNKPPRPVTSPAYYIVMSQNTSTNSRAQEPLIQPPSQLGTGFAASNVSTMLQYNLSPSNHSL</sequence>
<comment type="caution">
    <text evidence="1">The sequence shown here is derived from an EMBL/GenBank/DDBJ whole genome shotgun (WGS) entry which is preliminary data.</text>
</comment>
<reference evidence="1" key="1">
    <citation type="submission" date="2018-12" db="EMBL/GenBank/DDBJ databases">
        <authorList>
            <person name="Syme R.A."/>
            <person name="Farfan-Caceres L."/>
            <person name="Lichtenzveig J."/>
        </authorList>
    </citation>
    <scope>NUCLEOTIDE SEQUENCE</scope>
    <source>
        <strain evidence="1">Al4</strain>
    </source>
</reference>
<proteinExistence type="predicted"/>
<organism evidence="1 2">
    <name type="scientific">Ascochyta lentis</name>
    <dbReference type="NCBI Taxonomy" id="205686"/>
    <lineage>
        <taxon>Eukaryota</taxon>
        <taxon>Fungi</taxon>
        <taxon>Dikarya</taxon>
        <taxon>Ascomycota</taxon>
        <taxon>Pezizomycotina</taxon>
        <taxon>Dothideomycetes</taxon>
        <taxon>Pleosporomycetidae</taxon>
        <taxon>Pleosporales</taxon>
        <taxon>Pleosporineae</taxon>
        <taxon>Didymellaceae</taxon>
        <taxon>Ascochyta</taxon>
    </lineage>
</organism>
<evidence type="ECO:0000313" key="1">
    <source>
        <dbReference type="EMBL" id="KAF9692612.1"/>
    </source>
</evidence>
<keyword evidence="2" id="KW-1185">Reference proteome</keyword>
<dbReference type="EMBL" id="RZGK01000018">
    <property type="protein sequence ID" value="KAF9692612.1"/>
    <property type="molecule type" value="Genomic_DNA"/>
</dbReference>
<name>A0A8H7IXC8_9PLEO</name>
<evidence type="ECO:0000313" key="2">
    <source>
        <dbReference type="Proteomes" id="UP000651452"/>
    </source>
</evidence>
<dbReference type="Proteomes" id="UP000651452">
    <property type="component" value="Unassembled WGS sequence"/>
</dbReference>
<protein>
    <submittedName>
        <fullName evidence="1">Uncharacterized protein</fullName>
    </submittedName>
</protein>
<dbReference type="AlphaFoldDB" id="A0A8H7IXC8"/>
<accession>A0A8H7IXC8</accession>
<reference evidence="1" key="2">
    <citation type="submission" date="2020-09" db="EMBL/GenBank/DDBJ databases">
        <title>Reference genome assembly for Australian Ascochyta lentis isolate Al4.</title>
        <authorList>
            <person name="Lee R.C."/>
            <person name="Farfan-Caceres L.M."/>
            <person name="Debler J.W."/>
            <person name="Williams A.H."/>
            <person name="Henares B.M."/>
        </authorList>
    </citation>
    <scope>NUCLEOTIDE SEQUENCE</scope>
    <source>
        <strain evidence="1">Al4</strain>
    </source>
</reference>
<gene>
    <name evidence="1" type="ORF">EKO04_009773</name>
</gene>